<name>A0A0D3BHQ6_BRAOL</name>
<proteinExistence type="predicted"/>
<evidence type="ECO:0000313" key="1">
    <source>
        <dbReference type="EnsemblPlants" id="Bo3g134220.1"/>
    </source>
</evidence>
<keyword evidence="2" id="KW-1185">Reference proteome</keyword>
<accession>A0A0D3BHQ6</accession>
<evidence type="ECO:0000313" key="2">
    <source>
        <dbReference type="Proteomes" id="UP000032141"/>
    </source>
</evidence>
<sequence length="77" mass="8772">MKFIHHGHHLLFSSRERQGGELKSVDMLLLDVKVIKKSLYSNFLKSRLGGHNHLEVNQPSNCLHSSNISCKKAWCMG</sequence>
<dbReference type="Proteomes" id="UP000032141">
    <property type="component" value="Chromosome C3"/>
</dbReference>
<dbReference type="AlphaFoldDB" id="A0A0D3BHQ6"/>
<protein>
    <submittedName>
        <fullName evidence="1">Uncharacterized protein</fullName>
    </submittedName>
</protein>
<organism evidence="1 2">
    <name type="scientific">Brassica oleracea var. oleracea</name>
    <dbReference type="NCBI Taxonomy" id="109376"/>
    <lineage>
        <taxon>Eukaryota</taxon>
        <taxon>Viridiplantae</taxon>
        <taxon>Streptophyta</taxon>
        <taxon>Embryophyta</taxon>
        <taxon>Tracheophyta</taxon>
        <taxon>Spermatophyta</taxon>
        <taxon>Magnoliopsida</taxon>
        <taxon>eudicotyledons</taxon>
        <taxon>Gunneridae</taxon>
        <taxon>Pentapetalae</taxon>
        <taxon>rosids</taxon>
        <taxon>malvids</taxon>
        <taxon>Brassicales</taxon>
        <taxon>Brassicaceae</taxon>
        <taxon>Brassiceae</taxon>
        <taxon>Brassica</taxon>
    </lineage>
</organism>
<reference evidence="1 2" key="1">
    <citation type="journal article" date="2014" name="Genome Biol.">
        <title>Transcriptome and methylome profiling reveals relics of genome dominance in the mesopolyploid Brassica oleracea.</title>
        <authorList>
            <person name="Parkin I.A."/>
            <person name="Koh C."/>
            <person name="Tang H."/>
            <person name="Robinson S.J."/>
            <person name="Kagale S."/>
            <person name="Clarke W.E."/>
            <person name="Town C.D."/>
            <person name="Nixon J."/>
            <person name="Krishnakumar V."/>
            <person name="Bidwell S.L."/>
            <person name="Denoeud F."/>
            <person name="Belcram H."/>
            <person name="Links M.G."/>
            <person name="Just J."/>
            <person name="Clarke C."/>
            <person name="Bender T."/>
            <person name="Huebert T."/>
            <person name="Mason A.S."/>
            <person name="Pires J.C."/>
            <person name="Barker G."/>
            <person name="Moore J."/>
            <person name="Walley P.G."/>
            <person name="Manoli S."/>
            <person name="Batley J."/>
            <person name="Edwards D."/>
            <person name="Nelson M.N."/>
            <person name="Wang X."/>
            <person name="Paterson A.H."/>
            <person name="King G."/>
            <person name="Bancroft I."/>
            <person name="Chalhoub B."/>
            <person name="Sharpe A.G."/>
        </authorList>
    </citation>
    <scope>NUCLEOTIDE SEQUENCE</scope>
    <source>
        <strain evidence="1 2">cv. TO1000</strain>
    </source>
</reference>
<reference evidence="1" key="2">
    <citation type="submission" date="2015-03" db="UniProtKB">
        <authorList>
            <consortium name="EnsemblPlants"/>
        </authorList>
    </citation>
    <scope>IDENTIFICATION</scope>
</reference>
<dbReference type="Gramene" id="Bo3g134220.1">
    <property type="protein sequence ID" value="Bo3g134220.1"/>
    <property type="gene ID" value="Bo3g134220"/>
</dbReference>
<dbReference type="HOGENOM" id="CLU_2641542_0_0_1"/>
<dbReference type="EnsemblPlants" id="Bo3g134220.1">
    <property type="protein sequence ID" value="Bo3g134220.1"/>
    <property type="gene ID" value="Bo3g134220"/>
</dbReference>